<name>A0A0E9MWG0_9BACT</name>
<evidence type="ECO:0000313" key="2">
    <source>
        <dbReference type="Proteomes" id="UP000033121"/>
    </source>
</evidence>
<dbReference type="Proteomes" id="UP000033121">
    <property type="component" value="Unassembled WGS sequence"/>
</dbReference>
<proteinExistence type="predicted"/>
<organism evidence="1 2">
    <name type="scientific">Flavihumibacter petaseus NBRC 106054</name>
    <dbReference type="NCBI Taxonomy" id="1220578"/>
    <lineage>
        <taxon>Bacteria</taxon>
        <taxon>Pseudomonadati</taxon>
        <taxon>Bacteroidota</taxon>
        <taxon>Chitinophagia</taxon>
        <taxon>Chitinophagales</taxon>
        <taxon>Chitinophagaceae</taxon>
        <taxon>Flavihumibacter</taxon>
    </lineage>
</organism>
<dbReference type="EMBL" id="BBWV01000001">
    <property type="protein sequence ID" value="GAO41776.1"/>
    <property type="molecule type" value="Genomic_DNA"/>
</dbReference>
<protein>
    <submittedName>
        <fullName evidence="1">Uncharacterized protein</fullName>
    </submittedName>
</protein>
<accession>A0A0E9MWG0</accession>
<keyword evidence="2" id="KW-1185">Reference proteome</keyword>
<sequence length="366" mass="41510">MTALKLQSGNMKLNKIYDIEFDTEDTIVAATLSKINEVVMLMSSGSVVRFNLDDRAGRHLFSVKSEFGYPDGGFDLTAKSSIYTMDEIVVVVNDFKRHGFVHFPGKYYALHLWREGYHADISVYPIALYKNSDGVPHLIYGEAWNHIQIMNLETRQILTASKSLIEENAEERHIEQKGEYNELAWPRPYDYFFGELIISPDQKKFLSAGWAWGSCDCFNVYDIEVFIKSNRISALNIGVWEHENRPTCWIDNETIAVAYSPFTERDESSTAESLNEIHLYKISGDDVNIEKRVQTADNSILGSGMYYSAAMNSFITVSDKTGLSIISYEGDVTFKDESLKVVEYNGETGRFLAADNKAISVYELIA</sequence>
<dbReference type="AlphaFoldDB" id="A0A0E9MWG0"/>
<comment type="caution">
    <text evidence="1">The sequence shown here is derived from an EMBL/GenBank/DDBJ whole genome shotgun (WGS) entry which is preliminary data.</text>
</comment>
<evidence type="ECO:0000313" key="1">
    <source>
        <dbReference type="EMBL" id="GAO41776.1"/>
    </source>
</evidence>
<gene>
    <name evidence="1" type="ORF">FPE01S_01_07900</name>
</gene>
<reference evidence="1 2" key="1">
    <citation type="submission" date="2015-04" db="EMBL/GenBank/DDBJ databases">
        <title>Whole genome shotgun sequence of Flavihumibacter petaseus NBRC 106054.</title>
        <authorList>
            <person name="Miyazawa S."/>
            <person name="Hosoyama A."/>
            <person name="Hashimoto M."/>
            <person name="Noguchi M."/>
            <person name="Tsuchikane K."/>
            <person name="Ohji S."/>
            <person name="Yamazoe A."/>
            <person name="Ichikawa N."/>
            <person name="Kimura A."/>
            <person name="Fujita N."/>
        </authorList>
    </citation>
    <scope>NUCLEOTIDE SEQUENCE [LARGE SCALE GENOMIC DNA]</scope>
    <source>
        <strain evidence="1 2">NBRC 106054</strain>
    </source>
</reference>